<evidence type="ECO:0000313" key="6">
    <source>
        <dbReference type="Proteomes" id="UP001219518"/>
    </source>
</evidence>
<evidence type="ECO:0000256" key="2">
    <source>
        <dbReference type="ARBA" id="ARBA00022801"/>
    </source>
</evidence>
<dbReference type="PANTHER" id="PTHR10353:SF36">
    <property type="entry name" value="LP05116P"/>
    <property type="match status" value="1"/>
</dbReference>
<comment type="similarity">
    <text evidence="1 4">Belongs to the glycosyl hydrolase 1 family.</text>
</comment>
<dbReference type="EMBL" id="JAHWGI010001187">
    <property type="protein sequence ID" value="KAK3924453.1"/>
    <property type="molecule type" value="Genomic_DNA"/>
</dbReference>
<reference evidence="5" key="1">
    <citation type="submission" date="2021-07" db="EMBL/GenBank/DDBJ databases">
        <authorList>
            <person name="Catto M.A."/>
            <person name="Jacobson A."/>
            <person name="Kennedy G."/>
            <person name="Labadie P."/>
            <person name="Hunt B.G."/>
            <person name="Srinivasan R."/>
        </authorList>
    </citation>
    <scope>NUCLEOTIDE SEQUENCE</scope>
    <source>
        <strain evidence="5">PL_HMW_Pooled</strain>
        <tissue evidence="5">Head</tissue>
    </source>
</reference>
<comment type="caution">
    <text evidence="5">The sequence shown here is derived from an EMBL/GenBank/DDBJ whole genome shotgun (WGS) entry which is preliminary data.</text>
</comment>
<dbReference type="Gene3D" id="3.20.20.80">
    <property type="entry name" value="Glycosidases"/>
    <property type="match status" value="1"/>
</dbReference>
<dbReference type="GO" id="GO:0005975">
    <property type="term" value="P:carbohydrate metabolic process"/>
    <property type="evidence" value="ECO:0007669"/>
    <property type="project" value="InterPro"/>
</dbReference>
<dbReference type="SUPFAM" id="SSF51445">
    <property type="entry name" value="(Trans)glycosidases"/>
    <property type="match status" value="1"/>
</dbReference>
<reference evidence="5" key="2">
    <citation type="journal article" date="2023" name="BMC Genomics">
        <title>Pest status, molecular evolution, and epigenetic factors derived from the genome assembly of Frankliniella fusca, a thysanopteran phytovirus vector.</title>
        <authorList>
            <person name="Catto M.A."/>
            <person name="Labadie P.E."/>
            <person name="Jacobson A.L."/>
            <person name="Kennedy G.G."/>
            <person name="Srinivasan R."/>
            <person name="Hunt B.G."/>
        </authorList>
    </citation>
    <scope>NUCLEOTIDE SEQUENCE</scope>
    <source>
        <strain evidence="5">PL_HMW_Pooled</strain>
    </source>
</reference>
<evidence type="ECO:0000313" key="5">
    <source>
        <dbReference type="EMBL" id="KAK3924453.1"/>
    </source>
</evidence>
<dbReference type="PANTHER" id="PTHR10353">
    <property type="entry name" value="GLYCOSYL HYDROLASE"/>
    <property type="match status" value="1"/>
</dbReference>
<evidence type="ECO:0000256" key="3">
    <source>
        <dbReference type="ARBA" id="ARBA00023295"/>
    </source>
</evidence>
<dbReference type="GO" id="GO:0008422">
    <property type="term" value="F:beta-glucosidase activity"/>
    <property type="evidence" value="ECO:0007669"/>
    <property type="project" value="TreeGrafter"/>
</dbReference>
<sequence>MEMSTATSSSLSLPSSLHADDEVENYFKTESDPAVEKVLYTLPAYLIIGAASAAYQIEGAWNESAKSAPETECNPFHPCSARKDKSPSIWDAFFHQRRQLYPENGDVAADSYHRYLDDIAMLQELGMKAYRFSLSWPRLLPNGDLSVQSEDGKNYYMNLIDTLRNAGIEPIVTLHHWDIPNSFQQDDGGWLGNKIVDRFNVYADYVFKTFGNKVKYWLMMNEPRSFCTSGYEFGAIAPSIAETGTGSYLCVHNQILAHAKAWHNYNDNYRPLYGGLVGSSFEITYAQAASDKAEDIEAAERSMIFGLGWLADPFLKGDYPQLMKDVVAENSRKAGLAQSRLPSFSDDDKKLIRGAIDFIGINHYTTSIVSAPVLADTSTVQSSTNDLNVISVTKASWTHSARYSFAVCPWGLRMTLQWIKARYENSTYNPPVFITENGYGGSEDEGTDDPNRVFYYSTYLRALARSINEDNVNVIGYIAWALQDNLEWNGGYRIKYGLTYVDYKGKTLDRQLKYSSKLFKEVNGLTDPSKKYYVPYHDGYY</sequence>
<name>A0AAE1LLV1_9NEOP</name>
<dbReference type="Pfam" id="PF00232">
    <property type="entry name" value="Glyco_hydro_1"/>
    <property type="match status" value="1"/>
</dbReference>
<dbReference type="InterPro" id="IPR017853">
    <property type="entry name" value="GH"/>
</dbReference>
<protein>
    <submittedName>
        <fullName evidence="5">Lactase-like protein</fullName>
    </submittedName>
</protein>
<gene>
    <name evidence="5" type="ORF">KUF71_012476</name>
</gene>
<organism evidence="5 6">
    <name type="scientific">Frankliniella fusca</name>
    <dbReference type="NCBI Taxonomy" id="407009"/>
    <lineage>
        <taxon>Eukaryota</taxon>
        <taxon>Metazoa</taxon>
        <taxon>Ecdysozoa</taxon>
        <taxon>Arthropoda</taxon>
        <taxon>Hexapoda</taxon>
        <taxon>Insecta</taxon>
        <taxon>Pterygota</taxon>
        <taxon>Neoptera</taxon>
        <taxon>Paraneoptera</taxon>
        <taxon>Thysanoptera</taxon>
        <taxon>Terebrantia</taxon>
        <taxon>Thripoidea</taxon>
        <taxon>Thripidae</taxon>
        <taxon>Frankliniella</taxon>
    </lineage>
</organism>
<keyword evidence="2" id="KW-0378">Hydrolase</keyword>
<evidence type="ECO:0000256" key="1">
    <source>
        <dbReference type="ARBA" id="ARBA00010838"/>
    </source>
</evidence>
<accession>A0AAE1LLV1</accession>
<keyword evidence="3" id="KW-0326">Glycosidase</keyword>
<dbReference type="InterPro" id="IPR001360">
    <property type="entry name" value="Glyco_hydro_1"/>
</dbReference>
<dbReference type="AlphaFoldDB" id="A0AAE1LLV1"/>
<dbReference type="Proteomes" id="UP001219518">
    <property type="component" value="Unassembled WGS sequence"/>
</dbReference>
<dbReference type="PRINTS" id="PR00131">
    <property type="entry name" value="GLHYDRLASE1"/>
</dbReference>
<evidence type="ECO:0000256" key="4">
    <source>
        <dbReference type="RuleBase" id="RU003690"/>
    </source>
</evidence>
<keyword evidence="6" id="KW-1185">Reference proteome</keyword>
<proteinExistence type="inferred from homology"/>